<protein>
    <submittedName>
        <fullName evidence="8">NOL1/NOP2/sun domain containing protein</fullName>
    </submittedName>
</protein>
<dbReference type="Pfam" id="PF01189">
    <property type="entry name" value="Methyltr_RsmB-F"/>
    <property type="match status" value="1"/>
</dbReference>
<proteinExistence type="inferred from homology"/>
<evidence type="ECO:0000313" key="8">
    <source>
        <dbReference type="EMBL" id="ELR11593.1"/>
    </source>
</evidence>
<dbReference type="OMA" id="SFKSRIY"/>
<feature type="binding site" evidence="5">
    <location>
        <begin position="279"/>
        <end position="285"/>
    </location>
    <ligand>
        <name>S-adenosyl-L-methionine</name>
        <dbReference type="ChEBI" id="CHEBI:59789"/>
    </ligand>
</feature>
<keyword evidence="2 5" id="KW-0808">Transferase</keyword>
<evidence type="ECO:0000313" key="9">
    <source>
        <dbReference type="Proteomes" id="UP000011083"/>
    </source>
</evidence>
<keyword evidence="4 5" id="KW-0694">RNA-binding</keyword>
<dbReference type="VEuPathDB" id="AmoebaDB:ACA1_258550"/>
<evidence type="ECO:0000256" key="2">
    <source>
        <dbReference type="ARBA" id="ARBA00022679"/>
    </source>
</evidence>
<dbReference type="RefSeq" id="XP_004333606.1">
    <property type="nucleotide sequence ID" value="XM_004333558.1"/>
</dbReference>
<evidence type="ECO:0000256" key="6">
    <source>
        <dbReference type="SAM" id="MobiDB-lite"/>
    </source>
</evidence>
<dbReference type="InterPro" id="IPR023267">
    <property type="entry name" value="RCMT"/>
</dbReference>
<feature type="compositionally biased region" description="Basic residues" evidence="6">
    <location>
        <begin position="516"/>
        <end position="528"/>
    </location>
</feature>
<feature type="binding site" evidence="5">
    <location>
        <position position="330"/>
    </location>
    <ligand>
        <name>S-adenosyl-L-methionine</name>
        <dbReference type="ChEBI" id="CHEBI:59789"/>
    </ligand>
</feature>
<evidence type="ECO:0000256" key="1">
    <source>
        <dbReference type="ARBA" id="ARBA00022603"/>
    </source>
</evidence>
<sequence>MSTIYRDVAMVLESFHQKKGSVKSLVFHKDVKQKESVFALVCKTLKFKSVLEQLVASAKIFDEQRQLEKQKWLVYVMVYDMILADGIKGSGHFKKLLLKYKNPLVQALVRMKVRAKAVDNEGLLPEEVRNPLVLPRYVRVNTLKAEVADILPQLPQLLSTNSGGGDDSNEQRSAAHQPTKRRRAKREENENENEEQNSEKNESEAKAAEKNKKKSESEAAEEIKVDEHLADLLVLPPTVKMNGRHPLVQDGTLVLQDKASCFSAHALSPPEHAHVIDCCAAPGNKTSHLAALMKNTGKIFAFDMDLYRLNTLKRLTARAGATNITAVCSDFLKVNPHDPQYANVEYFMADPSCSGSGIVTRYDVAFTTAPDEDEWVDLGDDDEKKKRLAGLAAFQTSIITHCLKFPRVKKVVYSTCSVHEEENERVWPRRGRPLFPGADNCLRTLPVEDKTIGFFVACFEIASSSAGTTGKRKRLDEDDDNDDKVASSTSSSSTSLTTSSASTATTTASGGSEEKKKKKKRRKRKNKNKTVGVAVPASSSSS</sequence>
<gene>
    <name evidence="8" type="ORF">ACA1_258550</name>
</gene>
<comment type="similarity">
    <text evidence="5">Belongs to the class I-like SAM-binding methyltransferase superfamily. RsmB/NOP family.</text>
</comment>
<name>L8GFW9_ACACF</name>
<dbReference type="PRINTS" id="PR02008">
    <property type="entry name" value="RCMTFAMILY"/>
</dbReference>
<dbReference type="GO" id="GO:0070475">
    <property type="term" value="P:rRNA base methylation"/>
    <property type="evidence" value="ECO:0007669"/>
    <property type="project" value="TreeGrafter"/>
</dbReference>
<evidence type="ECO:0000256" key="3">
    <source>
        <dbReference type="ARBA" id="ARBA00022691"/>
    </source>
</evidence>
<feature type="binding site" evidence="5">
    <location>
        <position position="350"/>
    </location>
    <ligand>
        <name>S-adenosyl-L-methionine</name>
        <dbReference type="ChEBI" id="CHEBI:59789"/>
    </ligand>
</feature>
<dbReference type="GO" id="GO:0003723">
    <property type="term" value="F:RNA binding"/>
    <property type="evidence" value="ECO:0007669"/>
    <property type="project" value="UniProtKB-UniRule"/>
</dbReference>
<dbReference type="Gene3D" id="3.30.70.1170">
    <property type="entry name" value="Sun protein, domain 3"/>
    <property type="match status" value="1"/>
</dbReference>
<keyword evidence="3 5" id="KW-0949">S-adenosyl-L-methionine</keyword>
<keyword evidence="1 5" id="KW-0489">Methyltransferase</keyword>
<feature type="binding site" evidence="5">
    <location>
        <position position="303"/>
    </location>
    <ligand>
        <name>S-adenosyl-L-methionine</name>
        <dbReference type="ChEBI" id="CHEBI:59789"/>
    </ligand>
</feature>
<dbReference type="InterPro" id="IPR048889">
    <property type="entry name" value="NSUN5_RCM1_N"/>
</dbReference>
<feature type="active site" description="Nucleophile" evidence="5">
    <location>
        <position position="416"/>
    </location>
</feature>
<reference evidence="8 9" key="1">
    <citation type="journal article" date="2013" name="Genome Biol.">
        <title>Genome of Acanthamoeba castellanii highlights extensive lateral gene transfer and early evolution of tyrosine kinase signaling.</title>
        <authorList>
            <person name="Clarke M."/>
            <person name="Lohan A.J."/>
            <person name="Liu B."/>
            <person name="Lagkouvardos I."/>
            <person name="Roy S."/>
            <person name="Zafar N."/>
            <person name="Bertelli C."/>
            <person name="Schilde C."/>
            <person name="Kianianmomeni A."/>
            <person name="Burglin T.R."/>
            <person name="Frech C."/>
            <person name="Turcotte B."/>
            <person name="Kopec K.O."/>
            <person name="Synnott J.M."/>
            <person name="Choo C."/>
            <person name="Paponov I."/>
            <person name="Finkler A."/>
            <person name="Soon Heng Tan C."/>
            <person name="Hutchins A.P."/>
            <person name="Weinmeier T."/>
            <person name="Rattei T."/>
            <person name="Chu J.S."/>
            <person name="Gimenez G."/>
            <person name="Irimia M."/>
            <person name="Rigden D.J."/>
            <person name="Fitzpatrick D.A."/>
            <person name="Lorenzo-Morales J."/>
            <person name="Bateman A."/>
            <person name="Chiu C.H."/>
            <person name="Tang P."/>
            <person name="Hegemann P."/>
            <person name="Fromm H."/>
            <person name="Raoult D."/>
            <person name="Greub G."/>
            <person name="Miranda-Saavedra D."/>
            <person name="Chen N."/>
            <person name="Nash P."/>
            <person name="Ginger M.L."/>
            <person name="Horn M."/>
            <person name="Schaap P."/>
            <person name="Caler L."/>
            <person name="Loftus B."/>
        </authorList>
    </citation>
    <scope>NUCLEOTIDE SEQUENCE [LARGE SCALE GENOMIC DNA]</scope>
    <source>
        <strain evidence="8 9">Neff</strain>
    </source>
</reference>
<dbReference type="PANTHER" id="PTHR22807">
    <property type="entry name" value="NOP2 YEAST -RELATED NOL1/NOP2/FMU SUN DOMAIN-CONTAINING"/>
    <property type="match status" value="1"/>
</dbReference>
<dbReference type="KEGG" id="acan:ACA1_258550"/>
<dbReference type="EMBL" id="KB008148">
    <property type="protein sequence ID" value="ELR11593.1"/>
    <property type="molecule type" value="Genomic_DNA"/>
</dbReference>
<feature type="domain" description="SAM-dependent MTase RsmB/NOP-type" evidence="7">
    <location>
        <begin position="182"/>
        <end position="492"/>
    </location>
</feature>
<feature type="compositionally biased region" description="Basic and acidic residues" evidence="6">
    <location>
        <begin position="197"/>
        <end position="221"/>
    </location>
</feature>
<dbReference type="CDD" id="cd02440">
    <property type="entry name" value="AdoMet_MTases"/>
    <property type="match status" value="1"/>
</dbReference>
<dbReference type="InterPro" id="IPR001678">
    <property type="entry name" value="MeTrfase_RsmB-F_NOP2_dom"/>
</dbReference>
<dbReference type="AlphaFoldDB" id="L8GFW9"/>
<dbReference type="PROSITE" id="PS51686">
    <property type="entry name" value="SAM_MT_RSMB_NOP"/>
    <property type="match status" value="1"/>
</dbReference>
<evidence type="ECO:0000256" key="5">
    <source>
        <dbReference type="PROSITE-ProRule" id="PRU01023"/>
    </source>
</evidence>
<dbReference type="SUPFAM" id="SSF53335">
    <property type="entry name" value="S-adenosyl-L-methionine-dependent methyltransferases"/>
    <property type="match status" value="1"/>
</dbReference>
<dbReference type="InterPro" id="IPR049560">
    <property type="entry name" value="MeTrfase_RsmB-F_NOP2_cat"/>
</dbReference>
<dbReference type="Gene3D" id="3.40.50.150">
    <property type="entry name" value="Vaccinia Virus protein VP39"/>
    <property type="match status" value="1"/>
</dbReference>
<dbReference type="PANTHER" id="PTHR22807:SF4">
    <property type="entry name" value="28S RRNA (CYTOSINE-C(5))-METHYLTRANSFERASE"/>
    <property type="match status" value="1"/>
</dbReference>
<organism evidence="8 9">
    <name type="scientific">Acanthamoeba castellanii (strain ATCC 30010 / Neff)</name>
    <dbReference type="NCBI Taxonomy" id="1257118"/>
    <lineage>
        <taxon>Eukaryota</taxon>
        <taxon>Amoebozoa</taxon>
        <taxon>Discosea</taxon>
        <taxon>Longamoebia</taxon>
        <taxon>Centramoebida</taxon>
        <taxon>Acanthamoebidae</taxon>
        <taxon>Acanthamoeba</taxon>
    </lineage>
</organism>
<feature type="compositionally biased region" description="Low complexity" evidence="6">
    <location>
        <begin position="486"/>
        <end position="509"/>
    </location>
</feature>
<keyword evidence="9" id="KW-1185">Reference proteome</keyword>
<evidence type="ECO:0000256" key="4">
    <source>
        <dbReference type="ARBA" id="ARBA00022884"/>
    </source>
</evidence>
<accession>L8GFW9</accession>
<feature type="region of interest" description="Disordered" evidence="6">
    <location>
        <begin position="158"/>
        <end position="221"/>
    </location>
</feature>
<dbReference type="GeneID" id="14912111"/>
<dbReference type="Proteomes" id="UP000011083">
    <property type="component" value="Unassembled WGS sequence"/>
</dbReference>
<dbReference type="GO" id="GO:0005730">
    <property type="term" value="C:nucleolus"/>
    <property type="evidence" value="ECO:0007669"/>
    <property type="project" value="TreeGrafter"/>
</dbReference>
<dbReference type="InterPro" id="IPR029063">
    <property type="entry name" value="SAM-dependent_MTases_sf"/>
</dbReference>
<feature type="region of interest" description="Disordered" evidence="6">
    <location>
        <begin position="469"/>
        <end position="542"/>
    </location>
</feature>
<dbReference type="STRING" id="1257118.L8GFW9"/>
<dbReference type="Pfam" id="PF21153">
    <property type="entry name" value="NSUN5_N"/>
    <property type="match status" value="1"/>
</dbReference>
<dbReference type="GO" id="GO:0008173">
    <property type="term" value="F:RNA methyltransferase activity"/>
    <property type="evidence" value="ECO:0007669"/>
    <property type="project" value="InterPro"/>
</dbReference>
<evidence type="ECO:0000259" key="7">
    <source>
        <dbReference type="PROSITE" id="PS51686"/>
    </source>
</evidence>
<dbReference type="OrthoDB" id="435282at2759"/>